<dbReference type="HAMAP" id="MF_00240">
    <property type="entry name" value="LolA"/>
    <property type="match status" value="1"/>
</dbReference>
<dbReference type="PANTHER" id="PTHR35869:SF1">
    <property type="entry name" value="OUTER-MEMBRANE LIPOPROTEIN CARRIER PROTEIN"/>
    <property type="match status" value="1"/>
</dbReference>
<reference evidence="11 12" key="1">
    <citation type="submission" date="2018-11" db="EMBL/GenBank/DDBJ databases">
        <title>Lysobacter cryohumiis sp. nov., isolated from soil in the Tianshan Mountains, Xinjiang, China.</title>
        <authorList>
            <person name="Luo Y."/>
            <person name="Sheng H."/>
        </authorList>
    </citation>
    <scope>NUCLEOTIDE SEQUENCE [LARGE SCALE GENOMIC DNA]</scope>
    <source>
        <strain evidence="11 12">ZS60</strain>
    </source>
</reference>
<proteinExistence type="inferred from homology"/>
<comment type="subunit">
    <text evidence="3 10">Monomer.</text>
</comment>
<keyword evidence="9 10" id="KW-0143">Chaperone</keyword>
<accession>A0A3M8SQ01</accession>
<evidence type="ECO:0000256" key="1">
    <source>
        <dbReference type="ARBA" id="ARBA00004418"/>
    </source>
</evidence>
<feature type="chain" id="PRO_5018341516" description="Outer-membrane lipoprotein carrier protein" evidence="10">
    <location>
        <begin position="25"/>
        <end position="209"/>
    </location>
</feature>
<evidence type="ECO:0000313" key="12">
    <source>
        <dbReference type="Proteomes" id="UP000267049"/>
    </source>
</evidence>
<dbReference type="Gene3D" id="2.50.20.10">
    <property type="entry name" value="Lipoprotein localisation LolA/LolB/LppX"/>
    <property type="match status" value="1"/>
</dbReference>
<dbReference type="Proteomes" id="UP000267049">
    <property type="component" value="Unassembled WGS sequence"/>
</dbReference>
<dbReference type="InterPro" id="IPR018323">
    <property type="entry name" value="OM_lipoprot_carrier_LolA_Pbac"/>
</dbReference>
<dbReference type="RefSeq" id="WP_123088479.1">
    <property type="nucleotide sequence ID" value="NZ_RIBS01000005.1"/>
</dbReference>
<evidence type="ECO:0000256" key="2">
    <source>
        <dbReference type="ARBA" id="ARBA00007615"/>
    </source>
</evidence>
<dbReference type="Pfam" id="PF03548">
    <property type="entry name" value="LolA"/>
    <property type="match status" value="1"/>
</dbReference>
<keyword evidence="5 10" id="KW-0813">Transport</keyword>
<evidence type="ECO:0000256" key="8">
    <source>
        <dbReference type="ARBA" id="ARBA00022927"/>
    </source>
</evidence>
<dbReference type="OrthoDB" id="9787361at2"/>
<keyword evidence="7 10" id="KW-0574">Periplasm</keyword>
<sequence precursor="true">MIRLRKIATFSTLTLALLAGNALAGGRDDLNTFTRGLTGLDGQFSQQVFDASGKLKESSSGKLALSAPRLFRWEYQRPYPQLIIADGRNVWVHEPDLQQVTKRPQGAEEQNSPLAALIDPSKLDAQYVVRDAGNANGLNWLTLAPKEGGDASFRSARLGFANASLVRMDVVDALGQRTEISFSGWHRNPSFPAGTFRYTPARGVDVIGE</sequence>
<evidence type="ECO:0000256" key="5">
    <source>
        <dbReference type="ARBA" id="ARBA00022448"/>
    </source>
</evidence>
<dbReference type="NCBIfam" id="TIGR00547">
    <property type="entry name" value="lolA"/>
    <property type="match status" value="1"/>
</dbReference>
<dbReference type="InterPro" id="IPR004564">
    <property type="entry name" value="OM_lipoprot_carrier_LolA-like"/>
</dbReference>
<dbReference type="PANTHER" id="PTHR35869">
    <property type="entry name" value="OUTER-MEMBRANE LIPOPROTEIN CARRIER PROTEIN"/>
    <property type="match status" value="1"/>
</dbReference>
<evidence type="ECO:0000313" key="11">
    <source>
        <dbReference type="EMBL" id="RNF83349.1"/>
    </source>
</evidence>
<organism evidence="11 12">
    <name type="scientific">Montanilutibacter psychrotolerans</name>
    <dbReference type="NCBI Taxonomy" id="1327343"/>
    <lineage>
        <taxon>Bacteria</taxon>
        <taxon>Pseudomonadati</taxon>
        <taxon>Pseudomonadota</taxon>
        <taxon>Gammaproteobacteria</taxon>
        <taxon>Lysobacterales</taxon>
        <taxon>Lysobacteraceae</taxon>
        <taxon>Montanilutibacter</taxon>
    </lineage>
</organism>
<comment type="function">
    <text evidence="10">Participates in the translocation of lipoproteins from the inner membrane to the outer membrane. Only forms a complex with a lipoprotein if the residue after the N-terminal Cys is not an aspartate (The Asp acts as a targeting signal to indicate that the lipoprotein should stay in the inner membrane).</text>
</comment>
<evidence type="ECO:0000256" key="4">
    <source>
        <dbReference type="ARBA" id="ARBA00014035"/>
    </source>
</evidence>
<dbReference type="CDD" id="cd16325">
    <property type="entry name" value="LolA"/>
    <property type="match status" value="1"/>
</dbReference>
<keyword evidence="11" id="KW-0449">Lipoprotein</keyword>
<evidence type="ECO:0000256" key="10">
    <source>
        <dbReference type="HAMAP-Rule" id="MF_00240"/>
    </source>
</evidence>
<dbReference type="GO" id="GO:0042953">
    <property type="term" value="P:lipoprotein transport"/>
    <property type="evidence" value="ECO:0007669"/>
    <property type="project" value="InterPro"/>
</dbReference>
<comment type="subcellular location">
    <subcellularLocation>
        <location evidence="1 10">Periplasm</location>
    </subcellularLocation>
</comment>
<dbReference type="SUPFAM" id="SSF89392">
    <property type="entry name" value="Prokaryotic lipoproteins and lipoprotein localization factors"/>
    <property type="match status" value="1"/>
</dbReference>
<dbReference type="InterPro" id="IPR029046">
    <property type="entry name" value="LolA/LolB/LppX"/>
</dbReference>
<dbReference type="GO" id="GO:0044874">
    <property type="term" value="P:lipoprotein localization to outer membrane"/>
    <property type="evidence" value="ECO:0007669"/>
    <property type="project" value="UniProtKB-UniRule"/>
</dbReference>
<evidence type="ECO:0000256" key="3">
    <source>
        <dbReference type="ARBA" id="ARBA00011245"/>
    </source>
</evidence>
<keyword evidence="8 10" id="KW-0653">Protein transport</keyword>
<keyword evidence="6 10" id="KW-0732">Signal</keyword>
<name>A0A3M8SQ01_9GAMM</name>
<keyword evidence="12" id="KW-1185">Reference proteome</keyword>
<evidence type="ECO:0000256" key="6">
    <source>
        <dbReference type="ARBA" id="ARBA00022729"/>
    </source>
</evidence>
<dbReference type="AlphaFoldDB" id="A0A3M8SQ01"/>
<feature type="signal peptide" evidence="10">
    <location>
        <begin position="1"/>
        <end position="24"/>
    </location>
</feature>
<dbReference type="EMBL" id="RIBS01000005">
    <property type="protein sequence ID" value="RNF83349.1"/>
    <property type="molecule type" value="Genomic_DNA"/>
</dbReference>
<protein>
    <recommendedName>
        <fullName evidence="4 10">Outer-membrane lipoprotein carrier protein</fullName>
    </recommendedName>
</protein>
<gene>
    <name evidence="10 11" type="primary">lolA</name>
    <name evidence="11" type="ORF">EER27_12730</name>
</gene>
<dbReference type="GO" id="GO:0030288">
    <property type="term" value="C:outer membrane-bounded periplasmic space"/>
    <property type="evidence" value="ECO:0007669"/>
    <property type="project" value="TreeGrafter"/>
</dbReference>
<evidence type="ECO:0000256" key="9">
    <source>
        <dbReference type="ARBA" id="ARBA00023186"/>
    </source>
</evidence>
<evidence type="ECO:0000256" key="7">
    <source>
        <dbReference type="ARBA" id="ARBA00022764"/>
    </source>
</evidence>
<comment type="similarity">
    <text evidence="2 10">Belongs to the LolA family.</text>
</comment>
<comment type="caution">
    <text evidence="11">The sequence shown here is derived from an EMBL/GenBank/DDBJ whole genome shotgun (WGS) entry which is preliminary data.</text>
</comment>